<evidence type="ECO:0000313" key="3">
    <source>
        <dbReference type="Proteomes" id="UP000053593"/>
    </source>
</evidence>
<feature type="chain" id="PRO_5002225122" evidence="1">
    <location>
        <begin position="20"/>
        <end position="142"/>
    </location>
</feature>
<feature type="signal peptide" evidence="1">
    <location>
        <begin position="1"/>
        <end position="19"/>
    </location>
</feature>
<name>A0A0D0CAQ6_9AGAR</name>
<dbReference type="Proteomes" id="UP000053593">
    <property type="component" value="Unassembled WGS sequence"/>
</dbReference>
<keyword evidence="3" id="KW-1185">Reference proteome</keyword>
<dbReference type="Pfam" id="PF19271">
    <property type="entry name" value="Nis1"/>
    <property type="match status" value="1"/>
</dbReference>
<evidence type="ECO:0000313" key="2">
    <source>
        <dbReference type="EMBL" id="KIK59514.1"/>
    </source>
</evidence>
<evidence type="ECO:0000256" key="1">
    <source>
        <dbReference type="SAM" id="SignalP"/>
    </source>
</evidence>
<organism evidence="2 3">
    <name type="scientific">Collybiopsis luxurians FD-317 M1</name>
    <dbReference type="NCBI Taxonomy" id="944289"/>
    <lineage>
        <taxon>Eukaryota</taxon>
        <taxon>Fungi</taxon>
        <taxon>Dikarya</taxon>
        <taxon>Basidiomycota</taxon>
        <taxon>Agaricomycotina</taxon>
        <taxon>Agaricomycetes</taxon>
        <taxon>Agaricomycetidae</taxon>
        <taxon>Agaricales</taxon>
        <taxon>Marasmiineae</taxon>
        <taxon>Omphalotaceae</taxon>
        <taxon>Collybiopsis</taxon>
        <taxon>Collybiopsis luxurians</taxon>
    </lineage>
</organism>
<reference evidence="2 3" key="1">
    <citation type="submission" date="2014-04" db="EMBL/GenBank/DDBJ databases">
        <title>Evolutionary Origins and Diversification of the Mycorrhizal Mutualists.</title>
        <authorList>
            <consortium name="DOE Joint Genome Institute"/>
            <consortium name="Mycorrhizal Genomics Consortium"/>
            <person name="Kohler A."/>
            <person name="Kuo A."/>
            <person name="Nagy L.G."/>
            <person name="Floudas D."/>
            <person name="Copeland A."/>
            <person name="Barry K.W."/>
            <person name="Cichocki N."/>
            <person name="Veneault-Fourrey C."/>
            <person name="LaButti K."/>
            <person name="Lindquist E.A."/>
            <person name="Lipzen A."/>
            <person name="Lundell T."/>
            <person name="Morin E."/>
            <person name="Murat C."/>
            <person name="Riley R."/>
            <person name="Ohm R."/>
            <person name="Sun H."/>
            <person name="Tunlid A."/>
            <person name="Henrissat B."/>
            <person name="Grigoriev I.V."/>
            <person name="Hibbett D.S."/>
            <person name="Martin F."/>
        </authorList>
    </citation>
    <scope>NUCLEOTIDE SEQUENCE [LARGE SCALE GENOMIC DNA]</scope>
    <source>
        <strain evidence="2 3">FD-317 M1</strain>
    </source>
</reference>
<protein>
    <submittedName>
        <fullName evidence="2">Unplaced genomic scaffold GYMLUscaffold_31, whole genome shotgun sequence</fullName>
    </submittedName>
</protein>
<dbReference type="HOGENOM" id="CLU_137500_1_2_1"/>
<dbReference type="EMBL" id="KN834779">
    <property type="protein sequence ID" value="KIK59514.1"/>
    <property type="molecule type" value="Genomic_DNA"/>
</dbReference>
<proteinExistence type="predicted"/>
<dbReference type="OrthoDB" id="2841294at2759"/>
<keyword evidence="1" id="KW-0732">Signal</keyword>
<accession>A0A0D0CAQ6</accession>
<dbReference type="AlphaFoldDB" id="A0A0D0CAQ6"/>
<sequence length="142" mass="14843">MQFLTLFSLLAVAITSVAAQGAKVGAPADMTEITAGSSFTAMIERPLTLTGSTEVAVVIGLLSCDTRACPGPSGSLGTVLYQGPFNPQLSDDHRLPPHQNFTLAVLPDFEKGQAQFGVAHFTLVGASVWPLLDTLNTTIVIT</sequence>
<gene>
    <name evidence="2" type="ORF">GYMLUDRAFT_669875</name>
</gene>
<dbReference type="InterPro" id="IPR045469">
    <property type="entry name" value="Nis1"/>
</dbReference>